<accession>A0A6S7DR98</accession>
<sequence>MTTPLHPRMALACARLPFTGWRSLPASARRAAPPCQGGLA</sequence>
<evidence type="ECO:0000313" key="2">
    <source>
        <dbReference type="Proteomes" id="UP000494272"/>
    </source>
</evidence>
<organism evidence="1 2">
    <name type="scientific">Achromobacter dolens</name>
    <dbReference type="NCBI Taxonomy" id="1287738"/>
    <lineage>
        <taxon>Bacteria</taxon>
        <taxon>Pseudomonadati</taxon>
        <taxon>Pseudomonadota</taxon>
        <taxon>Betaproteobacteria</taxon>
        <taxon>Burkholderiales</taxon>
        <taxon>Alcaligenaceae</taxon>
        <taxon>Achromobacter</taxon>
    </lineage>
</organism>
<dbReference type="EMBL" id="CADIKW010000006">
    <property type="protein sequence ID" value="CAB3878849.1"/>
    <property type="molecule type" value="Genomic_DNA"/>
</dbReference>
<proteinExistence type="predicted"/>
<gene>
    <name evidence="1" type="ORF">LMG26841_03348</name>
</gene>
<dbReference type="AlphaFoldDB" id="A0A6S7DR98"/>
<name>A0A6S7DR98_9BURK</name>
<protein>
    <submittedName>
        <fullName evidence="1">Uncharacterized protein</fullName>
    </submittedName>
</protein>
<dbReference type="RefSeq" id="WP_258955704.1">
    <property type="nucleotide sequence ID" value="NZ_CADIJW010000004.1"/>
</dbReference>
<evidence type="ECO:0000313" key="1">
    <source>
        <dbReference type="EMBL" id="CAB3878849.1"/>
    </source>
</evidence>
<dbReference type="GeneID" id="94359275"/>
<reference evidence="1 2" key="1">
    <citation type="submission" date="2020-04" db="EMBL/GenBank/DDBJ databases">
        <authorList>
            <person name="De Canck E."/>
        </authorList>
    </citation>
    <scope>NUCLEOTIDE SEQUENCE [LARGE SCALE GENOMIC DNA]</scope>
    <source>
        <strain evidence="1 2">LMG 26841</strain>
    </source>
</reference>
<dbReference type="Proteomes" id="UP000494272">
    <property type="component" value="Unassembled WGS sequence"/>
</dbReference>
<keyword evidence="2" id="KW-1185">Reference proteome</keyword>